<gene>
    <name evidence="1" type="ORF">LCGC14_0789660</name>
</gene>
<protein>
    <submittedName>
        <fullName evidence="1">Uncharacterized protein</fullName>
    </submittedName>
</protein>
<dbReference type="EMBL" id="LAZR01002080">
    <property type="protein sequence ID" value="KKN34862.1"/>
    <property type="molecule type" value="Genomic_DNA"/>
</dbReference>
<reference evidence="1" key="1">
    <citation type="journal article" date="2015" name="Nature">
        <title>Complex archaea that bridge the gap between prokaryotes and eukaryotes.</title>
        <authorList>
            <person name="Spang A."/>
            <person name="Saw J.H."/>
            <person name="Jorgensen S.L."/>
            <person name="Zaremba-Niedzwiedzka K."/>
            <person name="Martijn J."/>
            <person name="Lind A.E."/>
            <person name="van Eijk R."/>
            <person name="Schleper C."/>
            <person name="Guy L."/>
            <person name="Ettema T.J."/>
        </authorList>
    </citation>
    <scope>NUCLEOTIDE SEQUENCE</scope>
</reference>
<name>A0A0F9QCV8_9ZZZZ</name>
<comment type="caution">
    <text evidence="1">The sequence shown here is derived from an EMBL/GenBank/DDBJ whole genome shotgun (WGS) entry which is preliminary data.</text>
</comment>
<evidence type="ECO:0000313" key="1">
    <source>
        <dbReference type="EMBL" id="KKN34862.1"/>
    </source>
</evidence>
<dbReference type="AlphaFoldDB" id="A0A0F9QCV8"/>
<organism evidence="1">
    <name type="scientific">marine sediment metagenome</name>
    <dbReference type="NCBI Taxonomy" id="412755"/>
    <lineage>
        <taxon>unclassified sequences</taxon>
        <taxon>metagenomes</taxon>
        <taxon>ecological metagenomes</taxon>
    </lineage>
</organism>
<accession>A0A0F9QCV8</accession>
<sequence>MSKNNLRLFRFFSVSYLEKIRELLNEIAF</sequence>
<proteinExistence type="predicted"/>